<dbReference type="PROSITE" id="PS51257">
    <property type="entry name" value="PROKAR_LIPOPROTEIN"/>
    <property type="match status" value="1"/>
</dbReference>
<evidence type="ECO:0000313" key="7">
    <source>
        <dbReference type="EMBL" id="RCR67103.1"/>
    </source>
</evidence>
<gene>
    <name evidence="7" type="ORF">DUE52_23915</name>
</gene>
<evidence type="ECO:0000259" key="4">
    <source>
        <dbReference type="Pfam" id="PF25869"/>
    </source>
</evidence>
<dbReference type="Pfam" id="PF19335">
    <property type="entry name" value="HMBD"/>
    <property type="match status" value="1"/>
</dbReference>
<comment type="caution">
    <text evidence="7">The sequence shown here is derived from an EMBL/GenBank/DDBJ whole genome shotgun (WGS) entry which is preliminary data.</text>
</comment>
<organism evidence="7 8">
    <name type="scientific">Larkinella punicea</name>
    <dbReference type="NCBI Taxonomy" id="2315727"/>
    <lineage>
        <taxon>Bacteria</taxon>
        <taxon>Pseudomonadati</taxon>
        <taxon>Bacteroidota</taxon>
        <taxon>Cytophagia</taxon>
        <taxon>Cytophagales</taxon>
        <taxon>Spirosomataceae</taxon>
        <taxon>Larkinella</taxon>
    </lineage>
</organism>
<feature type="domain" description="CusB-like three alpha-helical bundle" evidence="4">
    <location>
        <begin position="173"/>
        <end position="222"/>
    </location>
</feature>
<dbReference type="EMBL" id="QOWE01000022">
    <property type="protein sequence ID" value="RCR67103.1"/>
    <property type="molecule type" value="Genomic_DNA"/>
</dbReference>
<dbReference type="InterPro" id="IPR058790">
    <property type="entry name" value="BSH_CusB"/>
</dbReference>
<reference evidence="7 8" key="1">
    <citation type="submission" date="2018-07" db="EMBL/GenBank/DDBJ databases">
        <title>Genome analysis of Larkinella rosea.</title>
        <authorList>
            <person name="Zhou Z."/>
            <person name="Wang G."/>
        </authorList>
    </citation>
    <scope>NUCLEOTIDE SEQUENCE [LARGE SCALE GENOMIC DNA]</scope>
    <source>
        <strain evidence="8">zzj9</strain>
    </source>
</reference>
<dbReference type="Gene3D" id="6.10.140.730">
    <property type="match status" value="1"/>
</dbReference>
<proteinExistence type="predicted"/>
<keyword evidence="1" id="KW-0813">Transport</keyword>
<dbReference type="AlphaFoldDB" id="A0A368JKL9"/>
<evidence type="ECO:0000259" key="6">
    <source>
        <dbReference type="Pfam" id="PF25975"/>
    </source>
</evidence>
<dbReference type="InterPro" id="IPR051909">
    <property type="entry name" value="MFP_Cation_Efflux"/>
</dbReference>
<feature type="region of interest" description="Disordered" evidence="2">
    <location>
        <begin position="241"/>
        <end position="265"/>
    </location>
</feature>
<dbReference type="Pfam" id="PF25869">
    <property type="entry name" value="3HB_CusB"/>
    <property type="match status" value="1"/>
</dbReference>
<dbReference type="OrthoDB" id="9806939at2"/>
<evidence type="ECO:0000256" key="2">
    <source>
        <dbReference type="SAM" id="MobiDB-lite"/>
    </source>
</evidence>
<dbReference type="GO" id="GO:0060003">
    <property type="term" value="P:copper ion export"/>
    <property type="evidence" value="ECO:0007669"/>
    <property type="project" value="TreeGrafter"/>
</dbReference>
<dbReference type="GO" id="GO:0046914">
    <property type="term" value="F:transition metal ion binding"/>
    <property type="evidence" value="ECO:0007669"/>
    <property type="project" value="TreeGrafter"/>
</dbReference>
<sequence length="468" mass="50913">MNVNWKNRGISLLLMTGLLLVGCQSKNGQKLLEGDSRKLNEGTHQGHAHQSVEEEYTCPMHPQIVQDKPGSCPICGMDLVKKASAGDSVVIDTDLKNLLKPTNSAVVATISTVHPERRRETVELKANGIVTYDTRRLFTIPTRFGGRVEKLFVRYNYQPIRKGQKLLEIYSPDIVTAQRELLFLVSADADNQPLISSAKQKLRLLGVTDNQIADLIRTGKPSYSLAVFSPYDGYVVEESAPVPAASTPPSEASGGMSADGMSSGSDEITFTQPAPASAGMGNDRVSPLLLRQGQYVQTGQTLFRVVDPSRLWAEFRLYARDATGVKPGDPLTISFDQAGQPSQSARVSFIVPFFENGGTGASSSFVTIRAYLPGGKNKRVGQLARAIIRQPAREGLWLPATAVLDLGNERVVFIRQNGSFKPVRVQTGGVSGHRIAIRGGLREDQEVARNAQFLIDSESFINVSNSTE</sequence>
<keyword evidence="8" id="KW-1185">Reference proteome</keyword>
<dbReference type="Pfam" id="PF25919">
    <property type="entry name" value="BSH_CusB"/>
    <property type="match status" value="1"/>
</dbReference>
<dbReference type="PANTHER" id="PTHR30097:SF4">
    <property type="entry name" value="SLR6042 PROTEIN"/>
    <property type="match status" value="1"/>
</dbReference>
<dbReference type="GO" id="GO:0030288">
    <property type="term" value="C:outer membrane-bounded periplasmic space"/>
    <property type="evidence" value="ECO:0007669"/>
    <property type="project" value="TreeGrafter"/>
</dbReference>
<feature type="domain" description="Heavy metal binding" evidence="3">
    <location>
        <begin position="56"/>
        <end position="82"/>
    </location>
</feature>
<evidence type="ECO:0000259" key="5">
    <source>
        <dbReference type="Pfam" id="PF25919"/>
    </source>
</evidence>
<evidence type="ECO:0000313" key="8">
    <source>
        <dbReference type="Proteomes" id="UP000253383"/>
    </source>
</evidence>
<evidence type="ECO:0000256" key="1">
    <source>
        <dbReference type="ARBA" id="ARBA00022448"/>
    </source>
</evidence>
<name>A0A368JKL9_9BACT</name>
<dbReference type="InterPro" id="IPR058649">
    <property type="entry name" value="CzcB_C"/>
</dbReference>
<dbReference type="Gene3D" id="2.40.420.20">
    <property type="match status" value="1"/>
</dbReference>
<protein>
    <submittedName>
        <fullName evidence="7">HlyD family efflux transporter periplasmic adaptor subunit</fullName>
    </submittedName>
</protein>
<feature type="domain" description="CusB-like barrel-sandwich hybrid" evidence="5">
    <location>
        <begin position="139"/>
        <end position="305"/>
    </location>
</feature>
<dbReference type="Gene3D" id="2.40.30.170">
    <property type="match status" value="1"/>
</dbReference>
<dbReference type="Proteomes" id="UP000253383">
    <property type="component" value="Unassembled WGS sequence"/>
</dbReference>
<dbReference type="InterPro" id="IPR058791">
    <property type="entry name" value="3HB_CusB"/>
</dbReference>
<accession>A0A368JKL9</accession>
<feature type="domain" description="CzcB-like C-terminal circularly permuted SH3-like" evidence="6">
    <location>
        <begin position="398"/>
        <end position="455"/>
    </location>
</feature>
<dbReference type="InterPro" id="IPR045800">
    <property type="entry name" value="HMBD"/>
</dbReference>
<evidence type="ECO:0000259" key="3">
    <source>
        <dbReference type="Pfam" id="PF19335"/>
    </source>
</evidence>
<dbReference type="Pfam" id="PF25975">
    <property type="entry name" value="CzcB_C"/>
    <property type="match status" value="1"/>
</dbReference>
<dbReference type="GO" id="GO:0015679">
    <property type="term" value="P:plasma membrane copper ion transport"/>
    <property type="evidence" value="ECO:0007669"/>
    <property type="project" value="TreeGrafter"/>
</dbReference>
<dbReference type="PANTHER" id="PTHR30097">
    <property type="entry name" value="CATION EFFLUX SYSTEM PROTEIN CUSB"/>
    <property type="match status" value="1"/>
</dbReference>